<keyword evidence="3" id="KW-1185">Reference proteome</keyword>
<feature type="transmembrane region" description="Helical" evidence="1">
    <location>
        <begin position="224"/>
        <end position="245"/>
    </location>
</feature>
<keyword evidence="1" id="KW-0472">Membrane</keyword>
<reference evidence="2 3" key="1">
    <citation type="submission" date="2020-12" db="EMBL/GenBank/DDBJ databases">
        <title>Oil enriched cultivation method for isolating marine PHA-producing bacteria.</title>
        <authorList>
            <person name="Zheng W."/>
            <person name="Yu S."/>
            <person name="Huang Y."/>
        </authorList>
    </citation>
    <scope>NUCLEOTIDE SEQUENCE [LARGE SCALE GENOMIC DNA]</scope>
    <source>
        <strain evidence="2 3">SN0-2</strain>
    </source>
</reference>
<accession>A0ABS3E973</accession>
<keyword evidence="1" id="KW-0812">Transmembrane</keyword>
<evidence type="ECO:0000256" key="1">
    <source>
        <dbReference type="SAM" id="Phobius"/>
    </source>
</evidence>
<feature type="transmembrane region" description="Helical" evidence="1">
    <location>
        <begin position="191"/>
        <end position="212"/>
    </location>
</feature>
<feature type="transmembrane region" description="Helical" evidence="1">
    <location>
        <begin position="53"/>
        <end position="72"/>
    </location>
</feature>
<dbReference type="Proteomes" id="UP000664293">
    <property type="component" value="Unassembled WGS sequence"/>
</dbReference>
<organism evidence="2 3">
    <name type="scientific">Microbulbifer salipaludis</name>
    <dbReference type="NCBI Taxonomy" id="187980"/>
    <lineage>
        <taxon>Bacteria</taxon>
        <taxon>Pseudomonadati</taxon>
        <taxon>Pseudomonadota</taxon>
        <taxon>Gammaproteobacteria</taxon>
        <taxon>Cellvibrionales</taxon>
        <taxon>Microbulbiferaceae</taxon>
        <taxon>Microbulbifer</taxon>
    </lineage>
</organism>
<keyword evidence="1" id="KW-1133">Transmembrane helix</keyword>
<name>A0ABS3E973_9GAMM</name>
<gene>
    <name evidence="2" type="ORF">JF535_13410</name>
</gene>
<evidence type="ECO:0000313" key="3">
    <source>
        <dbReference type="Proteomes" id="UP000664293"/>
    </source>
</evidence>
<protein>
    <submittedName>
        <fullName evidence="2">Uncharacterized protein</fullName>
    </submittedName>
</protein>
<comment type="caution">
    <text evidence="2">The sequence shown here is derived from an EMBL/GenBank/DDBJ whole genome shotgun (WGS) entry which is preliminary data.</text>
</comment>
<dbReference type="EMBL" id="JAEKJR010000002">
    <property type="protein sequence ID" value="MBN8431850.1"/>
    <property type="molecule type" value="Genomic_DNA"/>
</dbReference>
<feature type="transmembrane region" description="Helical" evidence="1">
    <location>
        <begin position="12"/>
        <end position="33"/>
    </location>
</feature>
<sequence>MTTVNIEDVNPLRRNLIVICLIILVYVLGGGSFEAVGGVEARLGLVGVAIERPYVIKLAALFVFVWSWYRYLVFDKTKTHWDHVVAHIRQSLREGAGKPMLDRAIARVHGRHISSAGSWGAVPGSLVITPGRGGFFAALIDPWEIKNTPLHVSGKHINGANEFSLGWREYLGRIRFLVQAMYYTEYLPSVALPYALAFSTLLAVLSPLYAYAYSQFGAPVTVGVNALFLAGLYWRECFGVLVSWWRRRPAILKARPVT</sequence>
<dbReference type="RefSeq" id="WP_207002987.1">
    <property type="nucleotide sequence ID" value="NZ_JAEKJR010000002.1"/>
</dbReference>
<evidence type="ECO:0000313" key="2">
    <source>
        <dbReference type="EMBL" id="MBN8431850.1"/>
    </source>
</evidence>
<proteinExistence type="predicted"/>